<dbReference type="EC" id="1.14.19.-" evidence="3"/>
<dbReference type="Proteomes" id="UP001209229">
    <property type="component" value="Unassembled WGS sequence"/>
</dbReference>
<dbReference type="AlphaFoldDB" id="A0AAE3M1I3"/>
<evidence type="ECO:0000313" key="3">
    <source>
        <dbReference type="EMBL" id="MCW3785429.1"/>
    </source>
</evidence>
<keyword evidence="1" id="KW-0472">Membrane</keyword>
<feature type="transmembrane region" description="Helical" evidence="1">
    <location>
        <begin position="91"/>
        <end position="110"/>
    </location>
</feature>
<evidence type="ECO:0000259" key="2">
    <source>
        <dbReference type="Pfam" id="PF00487"/>
    </source>
</evidence>
<feature type="transmembrane region" description="Helical" evidence="1">
    <location>
        <begin position="187"/>
        <end position="206"/>
    </location>
</feature>
<dbReference type="PANTHER" id="PTHR19353">
    <property type="entry name" value="FATTY ACID DESATURASE 2"/>
    <property type="match status" value="1"/>
</dbReference>
<evidence type="ECO:0000256" key="1">
    <source>
        <dbReference type="SAM" id="Phobius"/>
    </source>
</evidence>
<feature type="transmembrane region" description="Helical" evidence="1">
    <location>
        <begin position="153"/>
        <end position="175"/>
    </location>
</feature>
<dbReference type="PANTHER" id="PTHR19353:SF73">
    <property type="entry name" value="FATTY ACID DESATURASE"/>
    <property type="match status" value="1"/>
</dbReference>
<dbReference type="RefSeq" id="WP_301189001.1">
    <property type="nucleotide sequence ID" value="NZ_JAPDPJ010000003.1"/>
</dbReference>
<evidence type="ECO:0000313" key="4">
    <source>
        <dbReference type="Proteomes" id="UP001209229"/>
    </source>
</evidence>
<feature type="transmembrane region" description="Helical" evidence="1">
    <location>
        <begin position="212"/>
        <end position="232"/>
    </location>
</feature>
<sequence>MEQEQKKNNSKLPNWIEIISKYNKPSISKSVWQIINSFIPYVVLWFLMVKSIEVSYWLTLLLSVFAAGFLIRIFIIFHDCVHGAYFKKRKYNKYVGVFLGLFAFTPFHRWQNDHLIHHNTVGNLDERGIGDVKTLTVTEYLNLSKWKRIRYRIYRHPIFLFGLAPLLHFGLQSRFTVKRLPKKIKKYVHLTNLALAVLVGSLIWLLGWKTYLLIQLPVLYIATSHGVWLFYVQHQFEGVVWTKATNWDYKTMALEGSSYFKLPILLQWFTGNIGFHHIHHLSPIIPFYNLPKCHKENELFQKIKPITFFSALKSLKLHLWDEKRQRLVHFKEIAYTIDR</sequence>
<dbReference type="GO" id="GO:0016717">
    <property type="term" value="F:oxidoreductase activity, acting on paired donors, with oxidation of a pair of donors resulting in the reduction of molecular oxygen to two molecules of water"/>
    <property type="evidence" value="ECO:0007669"/>
    <property type="project" value="TreeGrafter"/>
</dbReference>
<dbReference type="InterPro" id="IPR012171">
    <property type="entry name" value="Fatty_acid_desaturase"/>
</dbReference>
<comment type="caution">
    <text evidence="3">The sequence shown here is derived from an EMBL/GenBank/DDBJ whole genome shotgun (WGS) entry which is preliminary data.</text>
</comment>
<dbReference type="GO" id="GO:0016020">
    <property type="term" value="C:membrane"/>
    <property type="evidence" value="ECO:0007669"/>
    <property type="project" value="TreeGrafter"/>
</dbReference>
<keyword evidence="1" id="KW-1133">Transmembrane helix</keyword>
<dbReference type="EMBL" id="JAPDPJ010000003">
    <property type="protein sequence ID" value="MCW3785429.1"/>
    <property type="molecule type" value="Genomic_DNA"/>
</dbReference>
<keyword evidence="3" id="KW-0560">Oxidoreductase</keyword>
<feature type="transmembrane region" description="Helical" evidence="1">
    <location>
        <begin position="54"/>
        <end position="79"/>
    </location>
</feature>
<name>A0AAE3M1I3_9BACT</name>
<dbReference type="InterPro" id="IPR005804">
    <property type="entry name" value="FA_desaturase_dom"/>
</dbReference>
<dbReference type="GO" id="GO:0006629">
    <property type="term" value="P:lipid metabolic process"/>
    <property type="evidence" value="ECO:0007669"/>
    <property type="project" value="InterPro"/>
</dbReference>
<feature type="transmembrane region" description="Helical" evidence="1">
    <location>
        <begin position="30"/>
        <end position="48"/>
    </location>
</feature>
<protein>
    <submittedName>
        <fullName evidence="3">Fatty acid desaturase</fullName>
        <ecNumber evidence="3">1.14.19.-</ecNumber>
    </submittedName>
</protein>
<keyword evidence="4" id="KW-1185">Reference proteome</keyword>
<reference evidence="3" key="1">
    <citation type="submission" date="2022-10" db="EMBL/GenBank/DDBJ databases">
        <authorList>
            <person name="Yu W.X."/>
        </authorList>
    </citation>
    <scope>NUCLEOTIDE SEQUENCE</scope>
    <source>
        <strain evidence="3">AAT</strain>
    </source>
</reference>
<keyword evidence="1" id="KW-0812">Transmembrane</keyword>
<organism evidence="3 4">
    <name type="scientific">Plebeiibacterium sediminum</name>
    <dbReference type="NCBI Taxonomy" id="2992112"/>
    <lineage>
        <taxon>Bacteria</taxon>
        <taxon>Pseudomonadati</taxon>
        <taxon>Bacteroidota</taxon>
        <taxon>Bacteroidia</taxon>
        <taxon>Marinilabiliales</taxon>
        <taxon>Marinilabiliaceae</taxon>
        <taxon>Plebeiibacterium</taxon>
    </lineage>
</organism>
<gene>
    <name evidence="3" type="ORF">OM075_03065</name>
</gene>
<feature type="domain" description="Fatty acid desaturase" evidence="2">
    <location>
        <begin position="57"/>
        <end position="297"/>
    </location>
</feature>
<accession>A0AAE3M1I3</accession>
<dbReference type="Pfam" id="PF00487">
    <property type="entry name" value="FA_desaturase"/>
    <property type="match status" value="1"/>
</dbReference>
<proteinExistence type="predicted"/>